<dbReference type="CDD" id="cd07724">
    <property type="entry name" value="POD-like_MBL-fold"/>
    <property type="match status" value="1"/>
</dbReference>
<proteinExistence type="predicted"/>
<dbReference type="InterPro" id="IPR036866">
    <property type="entry name" value="RibonucZ/Hydroxyglut_hydro"/>
</dbReference>
<evidence type="ECO:0000259" key="2">
    <source>
        <dbReference type="SMART" id="SM00849"/>
    </source>
</evidence>
<dbReference type="SUPFAM" id="SSF56281">
    <property type="entry name" value="Metallo-hydrolase/oxidoreductase"/>
    <property type="match status" value="1"/>
</dbReference>
<dbReference type="PANTHER" id="PTHR43084:SF1">
    <property type="entry name" value="PERSULFIDE DIOXYGENASE ETHE1, MITOCHONDRIAL"/>
    <property type="match status" value="1"/>
</dbReference>
<dbReference type="SMART" id="SM00849">
    <property type="entry name" value="Lactamase_B"/>
    <property type="match status" value="1"/>
</dbReference>
<evidence type="ECO:0000256" key="1">
    <source>
        <dbReference type="ARBA" id="ARBA00022723"/>
    </source>
</evidence>
<dbReference type="InterPro" id="IPR051682">
    <property type="entry name" value="Mito_Persulfide_Diox"/>
</dbReference>
<dbReference type="Gene3D" id="3.60.15.10">
    <property type="entry name" value="Ribonuclease Z/Hydroxyacylglutathione hydrolase-like"/>
    <property type="match status" value="1"/>
</dbReference>
<organism evidence="3 4">
    <name type="scientific">Roseomonas acroporae</name>
    <dbReference type="NCBI Taxonomy" id="2937791"/>
    <lineage>
        <taxon>Bacteria</taxon>
        <taxon>Pseudomonadati</taxon>
        <taxon>Pseudomonadota</taxon>
        <taxon>Alphaproteobacteria</taxon>
        <taxon>Acetobacterales</taxon>
        <taxon>Roseomonadaceae</taxon>
        <taxon>Roseomonas</taxon>
    </lineage>
</organism>
<dbReference type="GO" id="GO:0006749">
    <property type="term" value="P:glutathione metabolic process"/>
    <property type="evidence" value="ECO:0007669"/>
    <property type="project" value="InterPro"/>
</dbReference>
<reference evidence="3" key="1">
    <citation type="submission" date="2022-04" db="EMBL/GenBank/DDBJ databases">
        <title>Roseomonas acroporae sp. nov., isolated from coral Acropora digitifera.</title>
        <authorList>
            <person name="Sun H."/>
        </authorList>
    </citation>
    <scope>NUCLEOTIDE SEQUENCE</scope>
    <source>
        <strain evidence="3">NAR14</strain>
    </source>
</reference>
<dbReference type="GO" id="GO:0046872">
    <property type="term" value="F:metal ion binding"/>
    <property type="evidence" value="ECO:0007669"/>
    <property type="project" value="UniProtKB-KW"/>
</dbReference>
<dbReference type="AlphaFoldDB" id="A0A9X1YB04"/>
<comment type="caution">
    <text evidence="3">The sequence shown here is derived from an EMBL/GenBank/DDBJ whole genome shotgun (WGS) entry which is preliminary data.</text>
</comment>
<dbReference type="GO" id="GO:0050313">
    <property type="term" value="F:sulfur dioxygenase activity"/>
    <property type="evidence" value="ECO:0007669"/>
    <property type="project" value="InterPro"/>
</dbReference>
<keyword evidence="1" id="KW-0479">Metal-binding</keyword>
<keyword evidence="4" id="KW-1185">Reference proteome</keyword>
<dbReference type="InterPro" id="IPR001279">
    <property type="entry name" value="Metallo-B-lactamas"/>
</dbReference>
<gene>
    <name evidence="3" type="ORF">M0638_18570</name>
</gene>
<dbReference type="GO" id="GO:0070813">
    <property type="term" value="P:hydrogen sulfide metabolic process"/>
    <property type="evidence" value="ECO:0007669"/>
    <property type="project" value="TreeGrafter"/>
</dbReference>
<dbReference type="Proteomes" id="UP001139516">
    <property type="component" value="Unassembled WGS sequence"/>
</dbReference>
<dbReference type="RefSeq" id="WP_248668500.1">
    <property type="nucleotide sequence ID" value="NZ_JALPRX010000081.1"/>
</dbReference>
<dbReference type="Pfam" id="PF00753">
    <property type="entry name" value="Lactamase_B"/>
    <property type="match status" value="1"/>
</dbReference>
<evidence type="ECO:0000313" key="3">
    <source>
        <dbReference type="EMBL" id="MCK8786385.1"/>
    </source>
</evidence>
<dbReference type="PANTHER" id="PTHR43084">
    <property type="entry name" value="PERSULFIDE DIOXYGENASE ETHE1"/>
    <property type="match status" value="1"/>
</dbReference>
<sequence>MANPASPDISGFHDPDSGTISYLVACPLTRRCAVIDAVLGFDPVSGRTDSAPADRVIAAVRERGLACEWVLETHVHADHLSAAPYVQRALGGAVGIGAEVETVRRNFGKLFNFGRDAPAFDRLFADGDGFAIGALPARAMATPGHTPDSLSYLVGAAGAADPAGAAPTGGNPGWEPVAAFVGDTLFMPDSGTARCDFPGGDAALLYRSINRLLSLPPGTRLYVCHDYKAPGRDAVAWETDVAAQRAGNIHVHEGTTEPEYVALRRARDATLALPRLMLPSVQVNLRAGRLPEPEDNGVRYIRIPIDPILTPPNGVTR</sequence>
<dbReference type="InterPro" id="IPR044528">
    <property type="entry name" value="POD-like_MBL-fold"/>
</dbReference>
<accession>A0A9X1YB04</accession>
<feature type="domain" description="Metallo-beta-lactamase" evidence="2">
    <location>
        <begin position="18"/>
        <end position="225"/>
    </location>
</feature>
<dbReference type="EMBL" id="JALPRX010000081">
    <property type="protein sequence ID" value="MCK8786385.1"/>
    <property type="molecule type" value="Genomic_DNA"/>
</dbReference>
<protein>
    <submittedName>
        <fullName evidence="3">MBL fold metallo-hydrolase</fullName>
    </submittedName>
</protein>
<name>A0A9X1YB04_9PROT</name>
<evidence type="ECO:0000313" key="4">
    <source>
        <dbReference type="Proteomes" id="UP001139516"/>
    </source>
</evidence>